<evidence type="ECO:0000313" key="2">
    <source>
        <dbReference type="EMBL" id="UWP60399.1"/>
    </source>
</evidence>
<keyword evidence="3" id="KW-1185">Reference proteome</keyword>
<feature type="domain" description="GGDEF" evidence="1">
    <location>
        <begin position="183"/>
        <end position="300"/>
    </location>
</feature>
<dbReference type="Pfam" id="PF00990">
    <property type="entry name" value="GGDEF"/>
    <property type="match status" value="1"/>
</dbReference>
<gene>
    <name evidence="2" type="ORF">NQ502_04930</name>
</gene>
<dbReference type="Gene3D" id="3.30.70.270">
    <property type="match status" value="1"/>
</dbReference>
<dbReference type="SMART" id="SM00267">
    <property type="entry name" value="GGDEF"/>
    <property type="match status" value="1"/>
</dbReference>
<protein>
    <submittedName>
        <fullName evidence="2">GGDEF domain-containing protein</fullName>
    </submittedName>
</protein>
<dbReference type="PANTHER" id="PTHR45138:SF9">
    <property type="entry name" value="DIGUANYLATE CYCLASE DGCM-RELATED"/>
    <property type="match status" value="1"/>
</dbReference>
<dbReference type="RefSeq" id="WP_049898389.1">
    <property type="nucleotide sequence ID" value="NZ_CABLBR010000034.1"/>
</dbReference>
<reference evidence="2" key="1">
    <citation type="journal article" date="2022" name="Cell">
        <title>Design, construction, and in vivo augmentation of a complex gut microbiome.</title>
        <authorList>
            <person name="Cheng A.G."/>
            <person name="Ho P.Y."/>
            <person name="Aranda-Diaz A."/>
            <person name="Jain S."/>
            <person name="Yu F.B."/>
            <person name="Meng X."/>
            <person name="Wang M."/>
            <person name="Iakiviak M."/>
            <person name="Nagashima K."/>
            <person name="Zhao A."/>
            <person name="Murugkar P."/>
            <person name="Patil A."/>
            <person name="Atabakhsh K."/>
            <person name="Weakley A."/>
            <person name="Yan J."/>
            <person name="Brumbaugh A.R."/>
            <person name="Higginbottom S."/>
            <person name="Dimas A."/>
            <person name="Shiver A.L."/>
            <person name="Deutschbauer A."/>
            <person name="Neff N."/>
            <person name="Sonnenburg J.L."/>
            <person name="Huang K.C."/>
            <person name="Fischbach M.A."/>
        </authorList>
    </citation>
    <scope>NUCLEOTIDE SEQUENCE</scope>
    <source>
        <strain evidence="2">DSM 19829</strain>
    </source>
</reference>
<dbReference type="InterPro" id="IPR043128">
    <property type="entry name" value="Rev_trsase/Diguanyl_cyclase"/>
</dbReference>
<dbReference type="NCBIfam" id="TIGR00254">
    <property type="entry name" value="GGDEF"/>
    <property type="match status" value="1"/>
</dbReference>
<dbReference type="EMBL" id="CP102290">
    <property type="protein sequence ID" value="UWP60399.1"/>
    <property type="molecule type" value="Genomic_DNA"/>
</dbReference>
<accession>A0ABY5VIJ0</accession>
<name>A0ABY5VIJ0_9FIRM</name>
<organism evidence="2 3">
    <name type="scientific">Ruminococcus gauvreauii</name>
    <dbReference type="NCBI Taxonomy" id="438033"/>
    <lineage>
        <taxon>Bacteria</taxon>
        <taxon>Bacillati</taxon>
        <taxon>Bacillota</taxon>
        <taxon>Clostridia</taxon>
        <taxon>Eubacteriales</taxon>
        <taxon>Oscillospiraceae</taxon>
        <taxon>Ruminococcus</taxon>
    </lineage>
</organism>
<dbReference type="Proteomes" id="UP001060164">
    <property type="component" value="Chromosome"/>
</dbReference>
<evidence type="ECO:0000313" key="3">
    <source>
        <dbReference type="Proteomes" id="UP001060164"/>
    </source>
</evidence>
<dbReference type="PANTHER" id="PTHR45138">
    <property type="entry name" value="REGULATORY COMPONENTS OF SENSORY TRANSDUCTION SYSTEM"/>
    <property type="match status" value="1"/>
</dbReference>
<proteinExistence type="predicted"/>
<evidence type="ECO:0000259" key="1">
    <source>
        <dbReference type="PROSITE" id="PS50887"/>
    </source>
</evidence>
<dbReference type="CDD" id="cd01949">
    <property type="entry name" value="GGDEF"/>
    <property type="match status" value="1"/>
</dbReference>
<dbReference type="SUPFAM" id="SSF55073">
    <property type="entry name" value="Nucleotide cyclase"/>
    <property type="match status" value="1"/>
</dbReference>
<dbReference type="InterPro" id="IPR029787">
    <property type="entry name" value="Nucleotide_cyclase"/>
</dbReference>
<dbReference type="PROSITE" id="PS50887">
    <property type="entry name" value="GGDEF"/>
    <property type="match status" value="1"/>
</dbReference>
<dbReference type="InterPro" id="IPR000160">
    <property type="entry name" value="GGDEF_dom"/>
</dbReference>
<sequence length="300" mass="34411">MNDKERMKLYGVWTECLKNMSSGAKAEIVMPEILRLLAEYCASKRAYIYETDENKTNLKLLWVWNNDLTGDITCPLKVGLDDILECAQDGFVFCRDKNGSVKFIGCLLEADSKVIGLLGIEKPRVLSENFFIKHMSYLIAEALDKKRLMQKLETAGSRDALTRLNNRSKYDQTLLEIERKPPGRLGTVFLDINGLKRANDEKGHYYGDQLLMCVGRILKSVFEENAYRIGGDEFVVILPDVEKEEFDAMLAKLRQKIGEEKDVSVSIGSCYRSEQVDAKEQLKRADYLMYQNKSLYYDNM</sequence>
<dbReference type="InterPro" id="IPR050469">
    <property type="entry name" value="Diguanylate_Cyclase"/>
</dbReference>